<evidence type="ECO:0000313" key="2">
    <source>
        <dbReference type="EMBL" id="CUV27888.1"/>
    </source>
</evidence>
<feature type="region of interest" description="Disordered" evidence="1">
    <location>
        <begin position="40"/>
        <end position="60"/>
    </location>
</feature>
<dbReference type="EMBL" id="LN899824">
    <property type="protein sequence ID" value="CUV27888.1"/>
    <property type="molecule type" value="Genomic_DNA"/>
</dbReference>
<dbReference type="AlphaFoldDB" id="A0A0S4UZW4"/>
<gene>
    <name evidence="2" type="ORF">RUN1985_v1_120001</name>
</gene>
<accession>A0A0S4UZW4</accession>
<evidence type="ECO:0008006" key="3">
    <source>
        <dbReference type="Google" id="ProtNLM"/>
    </source>
</evidence>
<name>A0A0S4UZW4_RALSL</name>
<evidence type="ECO:0000256" key="1">
    <source>
        <dbReference type="SAM" id="MobiDB-lite"/>
    </source>
</evidence>
<reference evidence="2" key="1">
    <citation type="submission" date="2015-10" db="EMBL/GenBank/DDBJ databases">
        <authorList>
            <person name="Gilbert D.G."/>
        </authorList>
    </citation>
    <scope>NUCLEOTIDE SEQUENCE</scope>
    <source>
        <strain evidence="2">Phyl III-seqv23</strain>
    </source>
</reference>
<protein>
    <recommendedName>
        <fullName evidence="3">Type III effector protein</fullName>
    </recommendedName>
</protein>
<sequence>MSHLSDLSRNRSLNRLEASEAQAAVSDVLHFVRETYYRPNLKSGNKVHGNGGPEEADRQARATLEVERMRSQYDPLTAAMQGEAHQCQELSLLAMHHLENRGLQAQILELGGDDEAVTHDVAIIGPASNPLPADMTEWHPDVYVCDPWSNIACRASDYPDQFTRKMEKWEEAGKLVGFQAKGFVLPTDPDWMRDVLHGQKMV</sequence>
<organism evidence="2">
    <name type="scientific">Ralstonia solanacearum</name>
    <name type="common">Pseudomonas solanacearum</name>
    <dbReference type="NCBI Taxonomy" id="305"/>
    <lineage>
        <taxon>Bacteria</taxon>
        <taxon>Pseudomonadati</taxon>
        <taxon>Pseudomonadota</taxon>
        <taxon>Betaproteobacteria</taxon>
        <taxon>Burkholderiales</taxon>
        <taxon>Burkholderiaceae</taxon>
        <taxon>Ralstonia</taxon>
        <taxon>Ralstonia solanacearum species complex</taxon>
    </lineage>
</organism>
<proteinExistence type="predicted"/>